<dbReference type="PROSITE" id="PS51480">
    <property type="entry name" value="DHAL"/>
    <property type="match status" value="1"/>
</dbReference>
<dbReference type="GO" id="GO:0005829">
    <property type="term" value="C:cytosol"/>
    <property type="evidence" value="ECO:0007669"/>
    <property type="project" value="TreeGrafter"/>
</dbReference>
<feature type="domain" description="DhaL" evidence="3">
    <location>
        <begin position="6"/>
        <end position="206"/>
    </location>
</feature>
<dbReference type="Proteomes" id="UP000543224">
    <property type="component" value="Unassembled WGS sequence"/>
</dbReference>
<evidence type="ECO:0000313" key="5">
    <source>
        <dbReference type="Proteomes" id="UP000543224"/>
    </source>
</evidence>
<accession>A0A6V8NXM2</accession>
<keyword evidence="4" id="KW-0670">Pyruvate</keyword>
<dbReference type="GO" id="GO:0004371">
    <property type="term" value="F:glycerone kinase activity"/>
    <property type="evidence" value="ECO:0007669"/>
    <property type="project" value="InterPro"/>
</dbReference>
<dbReference type="PANTHER" id="PTHR28629">
    <property type="entry name" value="TRIOKINASE/FMN CYCLASE"/>
    <property type="match status" value="1"/>
</dbReference>
<evidence type="ECO:0000259" key="3">
    <source>
        <dbReference type="PROSITE" id="PS51480"/>
    </source>
</evidence>
<dbReference type="AlphaFoldDB" id="A0A6V8NXM2"/>
<name>A0A6V8NXM2_9ACTN</name>
<dbReference type="NCBIfam" id="TIGR02365">
    <property type="entry name" value="dha_L_ycgS"/>
    <property type="match status" value="1"/>
</dbReference>
<keyword evidence="2" id="KW-0418">Kinase</keyword>
<dbReference type="InterPro" id="IPR036117">
    <property type="entry name" value="DhaL_dom_sf"/>
</dbReference>
<feature type="non-terminal residue" evidence="4">
    <location>
        <position position="229"/>
    </location>
</feature>
<dbReference type="Gene3D" id="1.25.40.340">
    <property type="match status" value="1"/>
</dbReference>
<dbReference type="Pfam" id="PF02734">
    <property type="entry name" value="Dak2"/>
    <property type="match status" value="1"/>
</dbReference>
<keyword evidence="1 4" id="KW-0808">Transferase</keyword>
<gene>
    <name evidence="4" type="ORF">HKBW3S25_00375</name>
</gene>
<comment type="caution">
    <text evidence="4">The sequence shown here is derived from an EMBL/GenBank/DDBJ whole genome shotgun (WGS) entry which is preliminary data.</text>
</comment>
<dbReference type="InterPro" id="IPR004007">
    <property type="entry name" value="DhaL_dom"/>
</dbReference>
<dbReference type="FunFam" id="1.25.40.340:FF:000002">
    <property type="entry name" value="Dihydroxyacetone kinase, L subunit"/>
    <property type="match status" value="1"/>
</dbReference>
<dbReference type="GO" id="GO:0019563">
    <property type="term" value="P:glycerol catabolic process"/>
    <property type="evidence" value="ECO:0007669"/>
    <property type="project" value="TreeGrafter"/>
</dbReference>
<sequence>MPMTKDDVIRCLGTIAVVLKENKEYLTQLDAAIGDADHGINMDRGFTAVMDKLPGVEDKDIGTILKTAGMALVSTVGGAGGPLYGTFFMRAGTAVPNKYELTNGDLVALFEAALDGVVQRGRANLRDKTMVDAITPAVDELRKAAAEGVDTVEALRRATIAAEEGMKGTIPMKALKGRASYLGERSIGHQDPGATSSYLIFKAFLDTVSTHTCRSNKAWNYQAKGWCRP</sequence>
<proteinExistence type="predicted"/>
<evidence type="ECO:0000313" key="4">
    <source>
        <dbReference type="EMBL" id="GFP24937.1"/>
    </source>
</evidence>
<dbReference type="SMART" id="SM01120">
    <property type="entry name" value="Dak2"/>
    <property type="match status" value="1"/>
</dbReference>
<dbReference type="InterPro" id="IPR050861">
    <property type="entry name" value="Dihydroxyacetone_Kinase"/>
</dbReference>
<dbReference type="SUPFAM" id="SSF101473">
    <property type="entry name" value="DhaL-like"/>
    <property type="match status" value="1"/>
</dbReference>
<protein>
    <submittedName>
        <fullName evidence="4">Phosphoenolpyruvate---glycerone phosphotransferase subunit DhaL</fullName>
    </submittedName>
</protein>
<organism evidence="4 5">
    <name type="scientific">Candidatus Hakubella thermalkaliphila</name>
    <dbReference type="NCBI Taxonomy" id="2754717"/>
    <lineage>
        <taxon>Bacteria</taxon>
        <taxon>Bacillati</taxon>
        <taxon>Actinomycetota</taxon>
        <taxon>Actinomycetota incertae sedis</taxon>
        <taxon>Candidatus Hakubellales</taxon>
        <taxon>Candidatus Hakubellaceae</taxon>
        <taxon>Candidatus Hakubella</taxon>
    </lineage>
</organism>
<dbReference type="InterPro" id="IPR012737">
    <property type="entry name" value="DhaK_L_YcgS"/>
</dbReference>
<dbReference type="EMBL" id="BLRX01000026">
    <property type="protein sequence ID" value="GFP24937.1"/>
    <property type="molecule type" value="Genomic_DNA"/>
</dbReference>
<reference evidence="4 5" key="1">
    <citation type="journal article" date="2020" name="Front. Microbiol.">
        <title>Single-cell genomics of novel Actinobacteria with the Wood-Ljungdahl pathway discovered in a serpentinizing system.</title>
        <authorList>
            <person name="Merino N."/>
            <person name="Kawai M."/>
            <person name="Boyd E.S."/>
            <person name="Colman D.R."/>
            <person name="McGlynn S.E."/>
            <person name="Nealson K.H."/>
            <person name="Kurokawa K."/>
            <person name="Hongoh Y."/>
        </authorList>
    </citation>
    <scope>NUCLEOTIDE SEQUENCE [LARGE SCALE GENOMIC DNA]</scope>
    <source>
        <strain evidence="4 5">S25</strain>
    </source>
</reference>
<evidence type="ECO:0000256" key="1">
    <source>
        <dbReference type="ARBA" id="ARBA00022679"/>
    </source>
</evidence>
<dbReference type="PANTHER" id="PTHR28629:SF4">
    <property type="entry name" value="TRIOKINASE_FMN CYCLASE"/>
    <property type="match status" value="1"/>
</dbReference>
<evidence type="ECO:0000256" key="2">
    <source>
        <dbReference type="ARBA" id="ARBA00022777"/>
    </source>
</evidence>